<dbReference type="AlphaFoldDB" id="A0AAV6ZBL0"/>
<organism evidence="1 2">
    <name type="scientific">Engystomops pustulosus</name>
    <name type="common">Tungara frog</name>
    <name type="synonym">Physalaemus pustulosus</name>
    <dbReference type="NCBI Taxonomy" id="76066"/>
    <lineage>
        <taxon>Eukaryota</taxon>
        <taxon>Metazoa</taxon>
        <taxon>Chordata</taxon>
        <taxon>Craniata</taxon>
        <taxon>Vertebrata</taxon>
        <taxon>Euteleostomi</taxon>
        <taxon>Amphibia</taxon>
        <taxon>Batrachia</taxon>
        <taxon>Anura</taxon>
        <taxon>Neobatrachia</taxon>
        <taxon>Hyloidea</taxon>
        <taxon>Leptodactylidae</taxon>
        <taxon>Leiuperinae</taxon>
        <taxon>Engystomops</taxon>
    </lineage>
</organism>
<keyword evidence="2" id="KW-1185">Reference proteome</keyword>
<protein>
    <submittedName>
        <fullName evidence="1">Uncharacterized protein</fullName>
    </submittedName>
</protein>
<evidence type="ECO:0000313" key="1">
    <source>
        <dbReference type="EMBL" id="KAG8545703.1"/>
    </source>
</evidence>
<sequence>MSPSHYCPPEPVSFTLLPPRTCQMSPLLPPGPDTFTLCPPDLHLHTTAPRTCQLHTTAPQGPAPHLCPQTCHLTLLPPPGPVTFTQYPPLPDLSTFTPPQPVPGPLFTSTTSHAFHRRTWHFMPPRTCTTHLTTTAPQRPVTVHTTVHPRTPNYLSSLDFPHTLTLISGPPGPVPFTLLPSRTVPYTLTALRTCPVTLNWPPEPSLHILPPEPFTCTHYCPPEDSSPSHYCPPRPVPSTQLLPPTSCHRTCHLQLTAPRACPPPHYGPQDMAPFPLTGTPRACLLHTCLPGPSLHTTCTRQDYYATTPALPASHHYLPPQTCHLLLTTEHPRAFSAHLDRPVTSTTAPQSLSPSHLYLACPAEPVHLYPPHPHSTLLPQGPVTSPTGYFLQTCHLHTTAPPPMRDLPSHYCPPGPVTFTQLRPKVVFPSPQF</sequence>
<reference evidence="1" key="1">
    <citation type="thesis" date="2020" institute="ProQuest LLC" country="789 East Eisenhower Parkway, Ann Arbor, MI, USA">
        <title>Comparative Genomics and Chromosome Evolution.</title>
        <authorList>
            <person name="Mudd A.B."/>
        </authorList>
    </citation>
    <scope>NUCLEOTIDE SEQUENCE</scope>
    <source>
        <strain evidence="1">237g6f4</strain>
        <tissue evidence="1">Blood</tissue>
    </source>
</reference>
<proteinExistence type="predicted"/>
<gene>
    <name evidence="1" type="ORF">GDO81_020481</name>
</gene>
<evidence type="ECO:0000313" key="2">
    <source>
        <dbReference type="Proteomes" id="UP000824782"/>
    </source>
</evidence>
<name>A0AAV6ZBL0_ENGPU</name>
<accession>A0AAV6ZBL0</accession>
<dbReference type="EMBL" id="WNYA01001477">
    <property type="protein sequence ID" value="KAG8545703.1"/>
    <property type="molecule type" value="Genomic_DNA"/>
</dbReference>
<comment type="caution">
    <text evidence="1">The sequence shown here is derived from an EMBL/GenBank/DDBJ whole genome shotgun (WGS) entry which is preliminary data.</text>
</comment>
<dbReference type="Proteomes" id="UP000824782">
    <property type="component" value="Unassembled WGS sequence"/>
</dbReference>